<dbReference type="Proteomes" id="UP000092482">
    <property type="component" value="Chromosome"/>
</dbReference>
<reference evidence="3 4" key="1">
    <citation type="submission" date="2016-03" db="EMBL/GenBank/DDBJ databases">
        <title>Shallow-sea hydrothermal system.</title>
        <authorList>
            <person name="Tang K."/>
        </authorList>
    </citation>
    <scope>NUCLEOTIDE SEQUENCE [LARGE SCALE GENOMIC DNA]</scope>
    <source>
        <strain evidence="3 4">JLT9</strain>
    </source>
</reference>
<dbReference type="InterPro" id="IPR056934">
    <property type="entry name" value="SH3_Rv0428c"/>
</dbReference>
<protein>
    <recommendedName>
        <fullName evidence="2">Histone acetyltransferase Rv0428c-like SH3 domain-containing protein</fullName>
    </recommendedName>
</protein>
<keyword evidence="4" id="KW-1185">Reference proteome</keyword>
<feature type="domain" description="Histone acetyltransferase Rv0428c-like SH3" evidence="2">
    <location>
        <begin position="16"/>
        <end position="68"/>
    </location>
</feature>
<organism evidence="3 4">
    <name type="scientific">Serinicoccus hydrothermalis</name>
    <dbReference type="NCBI Taxonomy" id="1758689"/>
    <lineage>
        <taxon>Bacteria</taxon>
        <taxon>Bacillati</taxon>
        <taxon>Actinomycetota</taxon>
        <taxon>Actinomycetes</taxon>
        <taxon>Micrococcales</taxon>
        <taxon>Ornithinimicrobiaceae</taxon>
        <taxon>Serinicoccus</taxon>
    </lineage>
</organism>
<dbReference type="AlphaFoldDB" id="A0A1B1NCF2"/>
<dbReference type="SFLD" id="SFLDS00003">
    <property type="entry name" value="Haloacid_Dehalogenase"/>
    <property type="match status" value="1"/>
</dbReference>
<accession>A0A1B1NCF2</accession>
<keyword evidence="1" id="KW-0378">Hydrolase</keyword>
<dbReference type="InterPro" id="IPR006439">
    <property type="entry name" value="HAD-SF_hydro_IA"/>
</dbReference>
<dbReference type="Pfam" id="PF24551">
    <property type="entry name" value="SH3_Rv0428c"/>
    <property type="match status" value="1"/>
</dbReference>
<name>A0A1B1NCF2_9MICO</name>
<proteinExistence type="predicted"/>
<dbReference type="Gene3D" id="3.40.50.1000">
    <property type="entry name" value="HAD superfamily/HAD-like"/>
    <property type="match status" value="1"/>
</dbReference>
<sequence length="283" mass="30837">MADRDDRAGRPTDRLTLGSRVVVRHLIEGGERATDTLGVLVRLDPQTLVVRSDRGQVSIAADAVVAAKPVPERPWRLASFLRRARVAVLDLDGVLRDFDATGERARSERELGLPEAGLPDLAYALPQARAMVVGEGTYAEWVSALREHLLGLGHPEPLVAQVVQRWEQDRGTPVAATVELLDEVVADGIPVFVLTNGSDRVPEELERIGLGRLVPRLLNSHGLGVAKPDPAAYAAAHAEIARRLGREVPPDEVRFTDDRPDNVDAARAFGWQAQVFRPRPQAG</sequence>
<dbReference type="PANTHER" id="PTHR43316:SF3">
    <property type="entry name" value="HALOACID DEHALOGENASE, TYPE II (AFU_ORTHOLOGUE AFUA_2G07750)-RELATED"/>
    <property type="match status" value="1"/>
</dbReference>
<dbReference type="InterPro" id="IPR051540">
    <property type="entry name" value="S-2-haloacid_dehalogenase"/>
</dbReference>
<evidence type="ECO:0000313" key="4">
    <source>
        <dbReference type="Proteomes" id="UP000092482"/>
    </source>
</evidence>
<dbReference type="GO" id="GO:0016787">
    <property type="term" value="F:hydrolase activity"/>
    <property type="evidence" value="ECO:0007669"/>
    <property type="project" value="UniProtKB-KW"/>
</dbReference>
<dbReference type="SFLD" id="SFLDG01129">
    <property type="entry name" value="C1.5:_HAD__Beta-PGM__Phosphata"/>
    <property type="match status" value="1"/>
</dbReference>
<dbReference type="Pfam" id="PF00702">
    <property type="entry name" value="Hydrolase"/>
    <property type="match status" value="1"/>
</dbReference>
<evidence type="ECO:0000256" key="1">
    <source>
        <dbReference type="ARBA" id="ARBA00022801"/>
    </source>
</evidence>
<gene>
    <name evidence="3" type="ORF">SGUI_1712</name>
</gene>
<dbReference type="InterPro" id="IPR036412">
    <property type="entry name" value="HAD-like_sf"/>
</dbReference>
<dbReference type="InterPro" id="IPR023214">
    <property type="entry name" value="HAD_sf"/>
</dbReference>
<dbReference type="OrthoDB" id="9797415at2"/>
<dbReference type="EMBL" id="CP014989">
    <property type="protein sequence ID" value="ANS79108.1"/>
    <property type="molecule type" value="Genomic_DNA"/>
</dbReference>
<evidence type="ECO:0000313" key="3">
    <source>
        <dbReference type="EMBL" id="ANS79108.1"/>
    </source>
</evidence>
<dbReference type="PATRIC" id="fig|1758689.4.peg.1773"/>
<dbReference type="PANTHER" id="PTHR43316">
    <property type="entry name" value="HYDROLASE, HALOACID DELAHOGENASE-RELATED"/>
    <property type="match status" value="1"/>
</dbReference>
<dbReference type="RefSeq" id="WP_083190584.1">
    <property type="nucleotide sequence ID" value="NZ_CP014989.1"/>
</dbReference>
<dbReference type="KEGG" id="serj:SGUI_1712"/>
<dbReference type="SUPFAM" id="SSF56784">
    <property type="entry name" value="HAD-like"/>
    <property type="match status" value="1"/>
</dbReference>
<evidence type="ECO:0000259" key="2">
    <source>
        <dbReference type="Pfam" id="PF24551"/>
    </source>
</evidence>
<dbReference type="STRING" id="1758689.SGUI_1712"/>
<dbReference type="PRINTS" id="PR00413">
    <property type="entry name" value="HADHALOGNASE"/>
</dbReference>